<sequence length="53" mass="6329">MKSKQDRICELRVYLKTLESFKEWCADALDWMQHENTCLAIYETQQEISDLSS</sequence>
<reference evidence="1" key="1">
    <citation type="submission" date="2020-05" db="EMBL/GenBank/DDBJ databases">
        <authorList>
            <person name="Chiriac C."/>
            <person name="Salcher M."/>
            <person name="Ghai R."/>
            <person name="Kavagutti S V."/>
        </authorList>
    </citation>
    <scope>NUCLEOTIDE SEQUENCE</scope>
</reference>
<organism evidence="1">
    <name type="scientific">uncultured Caudovirales phage</name>
    <dbReference type="NCBI Taxonomy" id="2100421"/>
    <lineage>
        <taxon>Viruses</taxon>
        <taxon>Duplodnaviria</taxon>
        <taxon>Heunggongvirae</taxon>
        <taxon>Uroviricota</taxon>
        <taxon>Caudoviricetes</taxon>
        <taxon>Peduoviridae</taxon>
        <taxon>Maltschvirus</taxon>
        <taxon>Maltschvirus maltsch</taxon>
    </lineage>
</organism>
<proteinExistence type="predicted"/>
<gene>
    <name evidence="1" type="ORF">UFOVP239_11</name>
</gene>
<dbReference type="EMBL" id="LR798278">
    <property type="protein sequence ID" value="CAB5219931.1"/>
    <property type="molecule type" value="Genomic_DNA"/>
</dbReference>
<name>A0A6J7WPF6_9CAUD</name>
<accession>A0A6J7WPF6</accession>
<protein>
    <submittedName>
        <fullName evidence="1">Uncharacterized protein</fullName>
    </submittedName>
</protein>
<evidence type="ECO:0000313" key="1">
    <source>
        <dbReference type="EMBL" id="CAB5219931.1"/>
    </source>
</evidence>